<proteinExistence type="predicted"/>
<keyword evidence="3" id="KW-1185">Reference proteome</keyword>
<gene>
    <name evidence="2" type="ORF">AMECASPLE_004850</name>
</gene>
<reference evidence="2 3" key="1">
    <citation type="submission" date="2021-06" db="EMBL/GenBank/DDBJ databases">
        <authorList>
            <person name="Palmer J.M."/>
        </authorList>
    </citation>
    <scope>NUCLEOTIDE SEQUENCE [LARGE SCALE GENOMIC DNA]</scope>
    <source>
        <strain evidence="2 3">AS_MEX2019</strain>
        <tissue evidence="2">Muscle</tissue>
    </source>
</reference>
<keyword evidence="1" id="KW-0812">Transmembrane</keyword>
<name>A0ABV0ZLA7_9TELE</name>
<evidence type="ECO:0000313" key="2">
    <source>
        <dbReference type="EMBL" id="MEQ2306123.1"/>
    </source>
</evidence>
<feature type="transmembrane region" description="Helical" evidence="1">
    <location>
        <begin position="13"/>
        <end position="40"/>
    </location>
</feature>
<dbReference type="Proteomes" id="UP001469553">
    <property type="component" value="Unassembled WGS sequence"/>
</dbReference>
<feature type="transmembrane region" description="Helical" evidence="1">
    <location>
        <begin position="61"/>
        <end position="85"/>
    </location>
</feature>
<protein>
    <submittedName>
        <fullName evidence="2">Uncharacterized protein</fullName>
    </submittedName>
</protein>
<keyword evidence="1" id="KW-0472">Membrane</keyword>
<evidence type="ECO:0000313" key="3">
    <source>
        <dbReference type="Proteomes" id="UP001469553"/>
    </source>
</evidence>
<sequence length="103" mass="11369">QNVLLSRMELAELYMFMCAFKPSTLTTVFASETLFLLLYASRFFPVVESNASPQFGWKKSCSVGLLFTHVLVCVCVCTCVLPGSVRGVQKPSYVSSVHSSLSF</sequence>
<feature type="non-terminal residue" evidence="2">
    <location>
        <position position="1"/>
    </location>
</feature>
<comment type="caution">
    <text evidence="2">The sequence shown here is derived from an EMBL/GenBank/DDBJ whole genome shotgun (WGS) entry which is preliminary data.</text>
</comment>
<keyword evidence="1" id="KW-1133">Transmembrane helix</keyword>
<dbReference type="EMBL" id="JAHRIP010066044">
    <property type="protein sequence ID" value="MEQ2306123.1"/>
    <property type="molecule type" value="Genomic_DNA"/>
</dbReference>
<evidence type="ECO:0000256" key="1">
    <source>
        <dbReference type="SAM" id="Phobius"/>
    </source>
</evidence>
<accession>A0ABV0ZLA7</accession>
<organism evidence="2 3">
    <name type="scientific">Ameca splendens</name>
    <dbReference type="NCBI Taxonomy" id="208324"/>
    <lineage>
        <taxon>Eukaryota</taxon>
        <taxon>Metazoa</taxon>
        <taxon>Chordata</taxon>
        <taxon>Craniata</taxon>
        <taxon>Vertebrata</taxon>
        <taxon>Euteleostomi</taxon>
        <taxon>Actinopterygii</taxon>
        <taxon>Neopterygii</taxon>
        <taxon>Teleostei</taxon>
        <taxon>Neoteleostei</taxon>
        <taxon>Acanthomorphata</taxon>
        <taxon>Ovalentaria</taxon>
        <taxon>Atherinomorphae</taxon>
        <taxon>Cyprinodontiformes</taxon>
        <taxon>Goodeidae</taxon>
        <taxon>Ameca</taxon>
    </lineage>
</organism>